<dbReference type="PROSITE" id="PS00622">
    <property type="entry name" value="HTH_LUXR_1"/>
    <property type="match status" value="1"/>
</dbReference>
<dbReference type="PRINTS" id="PR00364">
    <property type="entry name" value="DISEASERSIST"/>
</dbReference>
<dbReference type="InterPro" id="IPR036388">
    <property type="entry name" value="WH-like_DNA-bd_sf"/>
</dbReference>
<name>A0ABW6PFT2_9NOCA</name>
<evidence type="ECO:0000313" key="2">
    <source>
        <dbReference type="EMBL" id="MFF0501959.1"/>
    </source>
</evidence>
<dbReference type="PANTHER" id="PTHR47691:SF3">
    <property type="entry name" value="HTH-TYPE TRANSCRIPTIONAL REGULATOR RV0890C-RELATED"/>
    <property type="match status" value="1"/>
</dbReference>
<dbReference type="Gene3D" id="1.25.40.10">
    <property type="entry name" value="Tetratricopeptide repeat domain"/>
    <property type="match status" value="1"/>
</dbReference>
<keyword evidence="3" id="KW-1185">Reference proteome</keyword>
<dbReference type="InterPro" id="IPR049945">
    <property type="entry name" value="AAA_22"/>
</dbReference>
<dbReference type="InterPro" id="IPR000792">
    <property type="entry name" value="Tscrpt_reg_LuxR_C"/>
</dbReference>
<dbReference type="CDD" id="cd06170">
    <property type="entry name" value="LuxR_C_like"/>
    <property type="match status" value="1"/>
</dbReference>
<comment type="caution">
    <text evidence="2">The sequence shown here is derived from an EMBL/GenBank/DDBJ whole genome shotgun (WGS) entry which is preliminary data.</text>
</comment>
<dbReference type="SMART" id="SM00421">
    <property type="entry name" value="HTH_LUXR"/>
    <property type="match status" value="1"/>
</dbReference>
<gene>
    <name evidence="2" type="ORF">ACFYU5_36650</name>
</gene>
<keyword evidence="2" id="KW-0547">Nucleotide-binding</keyword>
<sequence length="784" mass="86549">MSASASIPTNNAPAEATRFVGRRRELTHVKRLFTHTRLVTLTGVGGVGKTRIAVRLAHTMSRELRDGACFVPLAELYDGDLLGHAVAEMLGLREHSERTALDTLTAHLADKQLLLVLDNCEHLLEACAALAGSLLAACPRLWILTTSREPLMIAGESTLSVPPMSTPGTDPVTMSELPQYDAVNLFLDRATSAVPDFRLTEDNYAMVASLCQTLDGLPLALELAAVRLRALSLDQILTRLTDRYSLLTAGSRNAPARQQTLRALITWSYDLCSPDEQLLWARLSVFSGGVELDAAETICSDERLPSSAIFGLLASLVDKSILIRDEQAGHVRYRLLETIRQYGAEQLTEAGEWPTWQARHRDFYAETITKIFANWVGEGQADSVGRLRRDHANIRVALEFCSSDPRQAGVGLSMAGSLYLYWITRGLVSEGRHWLEQLLARYEGHDEQRTRALYVASSLAAMQGSSTTATELLDQADTIARSTNDRAGLAYIAQARAFAALVMDDQATAVDLFRESLRYFERAHDDSGRYLTLTLLGLTLTFIGDHDGVESVFEECRELSRPTGEEWHWSYCLCAVGFDAWQRGDNERAADHFRKSLQIKRTFDDRLGLAECIEGLACVESAAKRYERAATLVGAAESIWRKLGISLAHIPALARYRDQCVSAAHHIGERPYRSAFQRGLEMTLDEAIGYVLDKQPAAPIGEGTELRLTPREKEVALLVGRGLTNRDIAGQLSVSRRTVEGHVEHVMAKLGFTSRTQIAAWVARCRPESDSAASILYESGYVGN</sequence>
<dbReference type="PROSITE" id="PS50043">
    <property type="entry name" value="HTH_LUXR_2"/>
    <property type="match status" value="1"/>
</dbReference>
<dbReference type="Gene3D" id="1.10.10.10">
    <property type="entry name" value="Winged helix-like DNA-binding domain superfamily/Winged helix DNA-binding domain"/>
    <property type="match status" value="1"/>
</dbReference>
<proteinExistence type="predicted"/>
<feature type="domain" description="HTH luxR-type" evidence="1">
    <location>
        <begin position="701"/>
        <end position="766"/>
    </location>
</feature>
<dbReference type="InterPro" id="IPR016032">
    <property type="entry name" value="Sig_transdc_resp-reg_C-effctor"/>
</dbReference>
<keyword evidence="2" id="KW-0067">ATP-binding</keyword>
<accession>A0ABW6PFT2</accession>
<dbReference type="Pfam" id="PF13401">
    <property type="entry name" value="AAA_22"/>
    <property type="match status" value="1"/>
</dbReference>
<dbReference type="Proteomes" id="UP001601442">
    <property type="component" value="Unassembled WGS sequence"/>
</dbReference>
<reference evidence="2 3" key="1">
    <citation type="submission" date="2024-10" db="EMBL/GenBank/DDBJ databases">
        <title>The Natural Products Discovery Center: Release of the First 8490 Sequenced Strains for Exploring Actinobacteria Biosynthetic Diversity.</title>
        <authorList>
            <person name="Kalkreuter E."/>
            <person name="Kautsar S.A."/>
            <person name="Yang D."/>
            <person name="Bader C.D."/>
            <person name="Teijaro C.N."/>
            <person name="Fluegel L."/>
            <person name="Davis C.M."/>
            <person name="Simpson J.R."/>
            <person name="Lauterbach L."/>
            <person name="Steele A.D."/>
            <person name="Gui C."/>
            <person name="Meng S."/>
            <person name="Li G."/>
            <person name="Viehrig K."/>
            <person name="Ye F."/>
            <person name="Su P."/>
            <person name="Kiefer A.F."/>
            <person name="Nichols A."/>
            <person name="Cepeda A.J."/>
            <person name="Yan W."/>
            <person name="Fan B."/>
            <person name="Jiang Y."/>
            <person name="Adhikari A."/>
            <person name="Zheng C.-J."/>
            <person name="Schuster L."/>
            <person name="Cowan T.M."/>
            <person name="Smanski M.J."/>
            <person name="Chevrette M.G."/>
            <person name="De Carvalho L.P.S."/>
            <person name="Shen B."/>
        </authorList>
    </citation>
    <scope>NUCLEOTIDE SEQUENCE [LARGE SCALE GENOMIC DNA]</scope>
    <source>
        <strain evidence="2 3">NPDC004119</strain>
    </source>
</reference>
<dbReference type="SUPFAM" id="SSF48452">
    <property type="entry name" value="TPR-like"/>
    <property type="match status" value="1"/>
</dbReference>
<dbReference type="PRINTS" id="PR00038">
    <property type="entry name" value="HTHLUXR"/>
</dbReference>
<dbReference type="InterPro" id="IPR058852">
    <property type="entry name" value="HTH_77"/>
</dbReference>
<dbReference type="Pfam" id="PF25872">
    <property type="entry name" value="HTH_77"/>
    <property type="match status" value="1"/>
</dbReference>
<dbReference type="SUPFAM" id="SSF52540">
    <property type="entry name" value="P-loop containing nucleoside triphosphate hydrolases"/>
    <property type="match status" value="1"/>
</dbReference>
<organism evidence="2 3">
    <name type="scientific">Nocardia aobensis</name>
    <dbReference type="NCBI Taxonomy" id="257277"/>
    <lineage>
        <taxon>Bacteria</taxon>
        <taxon>Bacillati</taxon>
        <taxon>Actinomycetota</taxon>
        <taxon>Actinomycetes</taxon>
        <taxon>Mycobacteriales</taxon>
        <taxon>Nocardiaceae</taxon>
        <taxon>Nocardia</taxon>
    </lineage>
</organism>
<dbReference type="InterPro" id="IPR027417">
    <property type="entry name" value="P-loop_NTPase"/>
</dbReference>
<dbReference type="InterPro" id="IPR011990">
    <property type="entry name" value="TPR-like_helical_dom_sf"/>
</dbReference>
<dbReference type="GO" id="GO:0005524">
    <property type="term" value="F:ATP binding"/>
    <property type="evidence" value="ECO:0007669"/>
    <property type="project" value="UniProtKB-KW"/>
</dbReference>
<evidence type="ECO:0000259" key="1">
    <source>
        <dbReference type="PROSITE" id="PS50043"/>
    </source>
</evidence>
<dbReference type="RefSeq" id="WP_387402023.1">
    <property type="nucleotide sequence ID" value="NZ_JBIAMT010000015.1"/>
</dbReference>
<dbReference type="EMBL" id="JBIAMT010000015">
    <property type="protein sequence ID" value="MFF0501959.1"/>
    <property type="molecule type" value="Genomic_DNA"/>
</dbReference>
<dbReference type="SUPFAM" id="SSF46894">
    <property type="entry name" value="C-terminal effector domain of the bipartite response regulators"/>
    <property type="match status" value="1"/>
</dbReference>
<dbReference type="Gene3D" id="3.40.50.300">
    <property type="entry name" value="P-loop containing nucleotide triphosphate hydrolases"/>
    <property type="match status" value="1"/>
</dbReference>
<dbReference type="Pfam" id="PF00196">
    <property type="entry name" value="GerE"/>
    <property type="match status" value="1"/>
</dbReference>
<protein>
    <submittedName>
        <fullName evidence="2">ATP-binding protein</fullName>
    </submittedName>
</protein>
<dbReference type="PANTHER" id="PTHR47691">
    <property type="entry name" value="REGULATOR-RELATED"/>
    <property type="match status" value="1"/>
</dbReference>
<evidence type="ECO:0000313" key="3">
    <source>
        <dbReference type="Proteomes" id="UP001601442"/>
    </source>
</evidence>